<keyword evidence="10" id="KW-0282">Flagellum</keyword>
<keyword evidence="10" id="KW-0966">Cell projection</keyword>
<feature type="domain" description="CheC-like protein" evidence="9">
    <location>
        <begin position="45"/>
        <end position="78"/>
    </location>
</feature>
<dbReference type="EMBL" id="BKBC01000005">
    <property type="protein sequence ID" value="GEQ20098.1"/>
    <property type="molecule type" value="Genomic_DNA"/>
</dbReference>
<gene>
    <name evidence="10" type="primary">cheD_2</name>
    <name evidence="10" type="ORF">CBU02nite_06040</name>
</gene>
<evidence type="ECO:0000256" key="1">
    <source>
        <dbReference type="ARBA" id="ARBA00004413"/>
    </source>
</evidence>
<dbReference type="PANTHER" id="PTHR43484">
    <property type="match status" value="1"/>
</dbReference>
<keyword evidence="10" id="KW-0969">Cilium</keyword>
<proteinExistence type="inferred from homology"/>
<keyword evidence="6" id="KW-0472">Membrane</keyword>
<evidence type="ECO:0000259" key="9">
    <source>
        <dbReference type="Pfam" id="PF04509"/>
    </source>
</evidence>
<feature type="region of interest" description="Disordered" evidence="7">
    <location>
        <begin position="231"/>
        <end position="278"/>
    </location>
</feature>
<dbReference type="InterPro" id="IPR001172">
    <property type="entry name" value="FliN_T3SS_HrcQb"/>
</dbReference>
<dbReference type="GO" id="GO:0005886">
    <property type="term" value="C:plasma membrane"/>
    <property type="evidence" value="ECO:0007669"/>
    <property type="project" value="UniProtKB-SubCell"/>
</dbReference>
<keyword evidence="4" id="KW-0145">Chemotaxis</keyword>
<dbReference type="InterPro" id="IPR028976">
    <property type="entry name" value="CheC-like_sf"/>
</dbReference>
<evidence type="ECO:0000256" key="5">
    <source>
        <dbReference type="ARBA" id="ARBA00022779"/>
    </source>
</evidence>
<dbReference type="GO" id="GO:0006935">
    <property type="term" value="P:chemotaxis"/>
    <property type="evidence" value="ECO:0007669"/>
    <property type="project" value="UniProtKB-KW"/>
</dbReference>
<dbReference type="NCBIfam" id="TIGR02480">
    <property type="entry name" value="fliN"/>
    <property type="match status" value="1"/>
</dbReference>
<evidence type="ECO:0000259" key="8">
    <source>
        <dbReference type="Pfam" id="PF01052"/>
    </source>
</evidence>
<dbReference type="SUPFAM" id="SSF103039">
    <property type="entry name" value="CheC-like"/>
    <property type="match status" value="1"/>
</dbReference>
<comment type="similarity">
    <text evidence="2">Belongs to the FliN/MopA/SpaO family.</text>
</comment>
<evidence type="ECO:0000313" key="11">
    <source>
        <dbReference type="Proteomes" id="UP000321089"/>
    </source>
</evidence>
<feature type="domain" description="CheC-like protein" evidence="9">
    <location>
        <begin position="141"/>
        <end position="175"/>
    </location>
</feature>
<dbReference type="NCBIfam" id="NF005995">
    <property type="entry name" value="PRK08119.1"/>
    <property type="match status" value="1"/>
</dbReference>
<dbReference type="AlphaFoldDB" id="A0A512TJ62"/>
<dbReference type="PRINTS" id="PR00956">
    <property type="entry name" value="FLGMOTORFLIN"/>
</dbReference>
<name>A0A512TJ62_CLOBU</name>
<dbReference type="SUPFAM" id="SSF101801">
    <property type="entry name" value="Surface presentation of antigens (SPOA)"/>
    <property type="match status" value="1"/>
</dbReference>
<feature type="domain" description="Flagellar motor switch protein FliN-like C-terminal" evidence="8">
    <location>
        <begin position="346"/>
        <end position="416"/>
    </location>
</feature>
<dbReference type="GO" id="GO:0016787">
    <property type="term" value="F:hydrolase activity"/>
    <property type="evidence" value="ECO:0007669"/>
    <property type="project" value="InterPro"/>
</dbReference>
<organism evidence="10 11">
    <name type="scientific">Clostridium butyricum</name>
    <dbReference type="NCBI Taxonomy" id="1492"/>
    <lineage>
        <taxon>Bacteria</taxon>
        <taxon>Bacillati</taxon>
        <taxon>Bacillota</taxon>
        <taxon>Clostridia</taxon>
        <taxon>Eubacteriales</taxon>
        <taxon>Clostridiaceae</taxon>
        <taxon>Clostridium</taxon>
    </lineage>
</organism>
<dbReference type="InterPro" id="IPR036429">
    <property type="entry name" value="SpoA-like_sf"/>
</dbReference>
<dbReference type="GO" id="GO:0071973">
    <property type="term" value="P:bacterial-type flagellum-dependent cell motility"/>
    <property type="evidence" value="ECO:0007669"/>
    <property type="project" value="InterPro"/>
</dbReference>
<dbReference type="Pfam" id="PF01052">
    <property type="entry name" value="FliMN_C"/>
    <property type="match status" value="1"/>
</dbReference>
<keyword evidence="5" id="KW-0283">Flagellar rotation</keyword>
<dbReference type="InterPro" id="IPR001543">
    <property type="entry name" value="FliN-like_C"/>
</dbReference>
<accession>A0A512TJ62</accession>
<evidence type="ECO:0000256" key="3">
    <source>
        <dbReference type="ARBA" id="ARBA00022475"/>
    </source>
</evidence>
<dbReference type="InterPro" id="IPR007597">
    <property type="entry name" value="CheC"/>
</dbReference>
<dbReference type="Proteomes" id="UP000321089">
    <property type="component" value="Unassembled WGS sequence"/>
</dbReference>
<evidence type="ECO:0000256" key="4">
    <source>
        <dbReference type="ARBA" id="ARBA00022500"/>
    </source>
</evidence>
<evidence type="ECO:0000256" key="7">
    <source>
        <dbReference type="SAM" id="MobiDB-lite"/>
    </source>
</evidence>
<comment type="caution">
    <text evidence="10">The sequence shown here is derived from an EMBL/GenBank/DDBJ whole genome shotgun (WGS) entry which is preliminary data.</text>
</comment>
<comment type="subcellular location">
    <subcellularLocation>
        <location evidence="1">Cell membrane</location>
        <topology evidence="1">Peripheral membrane protein</topology>
        <orientation evidence="1">Cytoplasmic side</orientation>
    </subcellularLocation>
</comment>
<evidence type="ECO:0000313" key="10">
    <source>
        <dbReference type="EMBL" id="GEQ20098.1"/>
    </source>
</evidence>
<dbReference type="Pfam" id="PF04509">
    <property type="entry name" value="CheC"/>
    <property type="match status" value="2"/>
</dbReference>
<evidence type="ECO:0000256" key="6">
    <source>
        <dbReference type="ARBA" id="ARBA00023136"/>
    </source>
</evidence>
<dbReference type="InterPro" id="IPR012826">
    <property type="entry name" value="FliN"/>
</dbReference>
<sequence length="426" mass="46774">MSNNFLSQEEINALLSGESTDSEDNNVSSDVNEDMEDAITETDKDLLGEIGNISMGSASTALYQLINQQVNITTPVVSVTTLKEIKEGFETPNIVLDIEYIAGIVGRNILIIKTYDGLVISNLMMGGDGKVTDVHELSELEISAVSEAMNQMIGSAATSMATMFGRKVDISPPTSKVVTDDLVPISDSIPEDQPIVKVSFKMTIGDIVDSNIMQIFPIETAKNIVAIMTGEDSSDDTKESQPEKPKEEPIVNKEIHTQPEQQMQQNVSEPQMQYEQPQMQMQQQQYAPQQQMQGYGQPQMQSYMQQPQMYGGGQVQQYAQPVEVHQAAFEPLTPQNSVPPIKNIDLIMDVPLDISVVLGRTKKSIQDILNLGAGSLIELDKLAEEPVEILVNGKQIALGEVVVVDENFGVRITSIVSNVERLKSLK</sequence>
<feature type="compositionally biased region" description="Basic and acidic residues" evidence="7">
    <location>
        <begin position="235"/>
        <end position="257"/>
    </location>
</feature>
<dbReference type="GO" id="GO:0009425">
    <property type="term" value="C:bacterial-type flagellum basal body"/>
    <property type="evidence" value="ECO:0007669"/>
    <property type="project" value="InterPro"/>
</dbReference>
<reference evidence="10 11" key="1">
    <citation type="submission" date="2019-07" db="EMBL/GenBank/DDBJ databases">
        <title>Whole genome shotgun sequence of Clostridium butyricum NBRC 3858.</title>
        <authorList>
            <person name="Hosoyama A."/>
            <person name="Uohara A."/>
            <person name="Ohji S."/>
            <person name="Ichikawa N."/>
        </authorList>
    </citation>
    <scope>NUCLEOTIDE SEQUENCE [LARGE SCALE GENOMIC DNA]</scope>
    <source>
        <strain evidence="10 11">NBRC 3858</strain>
    </source>
</reference>
<feature type="compositionally biased region" description="Polar residues" evidence="7">
    <location>
        <begin position="258"/>
        <end position="267"/>
    </location>
</feature>
<dbReference type="PANTHER" id="PTHR43484:SF1">
    <property type="entry name" value="FLAGELLAR MOTOR SWITCH PROTEIN FLIN"/>
    <property type="match status" value="1"/>
</dbReference>
<feature type="compositionally biased region" description="Low complexity" evidence="7">
    <location>
        <begin position="268"/>
        <end position="278"/>
    </location>
</feature>
<evidence type="ECO:0000256" key="2">
    <source>
        <dbReference type="ARBA" id="ARBA00009226"/>
    </source>
</evidence>
<dbReference type="GO" id="GO:0003774">
    <property type="term" value="F:cytoskeletal motor activity"/>
    <property type="evidence" value="ECO:0007669"/>
    <property type="project" value="InterPro"/>
</dbReference>
<protein>
    <submittedName>
        <fullName evidence="10">Flagellar motor switch phosphatase FliY</fullName>
    </submittedName>
</protein>
<keyword evidence="3" id="KW-1003">Cell membrane</keyword>
<dbReference type="InterPro" id="IPR051469">
    <property type="entry name" value="FliN/MopA/SpaO"/>
</dbReference>
<dbReference type="Gene3D" id="3.40.1550.10">
    <property type="entry name" value="CheC-like"/>
    <property type="match status" value="1"/>
</dbReference>
<dbReference type="CDD" id="cd17907">
    <property type="entry name" value="FliY_FliN-Y"/>
    <property type="match status" value="1"/>
</dbReference>
<dbReference type="Gene3D" id="2.30.330.10">
    <property type="entry name" value="SpoA-like"/>
    <property type="match status" value="1"/>
</dbReference>